<evidence type="ECO:0000313" key="2">
    <source>
        <dbReference type="WBParaSite" id="Hba_15172"/>
    </source>
</evidence>
<organism evidence="1 2">
    <name type="scientific">Heterorhabditis bacteriophora</name>
    <name type="common">Entomopathogenic nematode worm</name>
    <dbReference type="NCBI Taxonomy" id="37862"/>
    <lineage>
        <taxon>Eukaryota</taxon>
        <taxon>Metazoa</taxon>
        <taxon>Ecdysozoa</taxon>
        <taxon>Nematoda</taxon>
        <taxon>Chromadorea</taxon>
        <taxon>Rhabditida</taxon>
        <taxon>Rhabditina</taxon>
        <taxon>Rhabditomorpha</taxon>
        <taxon>Strongyloidea</taxon>
        <taxon>Heterorhabditidae</taxon>
        <taxon>Heterorhabditis</taxon>
    </lineage>
</organism>
<dbReference type="WBParaSite" id="Hba_15172">
    <property type="protein sequence ID" value="Hba_15172"/>
    <property type="gene ID" value="Hba_15172"/>
</dbReference>
<evidence type="ECO:0000313" key="1">
    <source>
        <dbReference type="Proteomes" id="UP000095283"/>
    </source>
</evidence>
<accession>A0A1I7XC14</accession>
<name>A0A1I7XC14_HETBA</name>
<dbReference type="AlphaFoldDB" id="A0A1I7XC14"/>
<protein>
    <submittedName>
        <fullName evidence="2">Uncharacterized protein</fullName>
    </submittedName>
</protein>
<keyword evidence="1" id="KW-1185">Reference proteome</keyword>
<sequence length="45" mass="5088">MQQLRPLCYKRLLDESISLERSPTVLLSVLFCASAADEHPTLLND</sequence>
<reference evidence="2" key="1">
    <citation type="submission" date="2016-11" db="UniProtKB">
        <authorList>
            <consortium name="WormBaseParasite"/>
        </authorList>
    </citation>
    <scope>IDENTIFICATION</scope>
</reference>
<dbReference type="Proteomes" id="UP000095283">
    <property type="component" value="Unplaced"/>
</dbReference>
<proteinExistence type="predicted"/>